<dbReference type="PIRSF" id="PIRSF017388">
    <property type="entry name" value="Esterase_lipase"/>
    <property type="match status" value="1"/>
</dbReference>
<evidence type="ECO:0000256" key="3">
    <source>
        <dbReference type="PIRSR" id="PIRSR017388-2"/>
    </source>
</evidence>
<dbReference type="Pfam" id="PF12146">
    <property type="entry name" value="Hydrolase_4"/>
    <property type="match status" value="1"/>
</dbReference>
<evidence type="ECO:0000256" key="1">
    <source>
        <dbReference type="ARBA" id="ARBA00022801"/>
    </source>
</evidence>
<dbReference type="PANTHER" id="PTHR43798:SF31">
    <property type="entry name" value="AB HYDROLASE SUPERFAMILY PROTEIN YCLE"/>
    <property type="match status" value="1"/>
</dbReference>
<dbReference type="ESTHER" id="desaf-f3z0v1">
    <property type="family name" value="CarbLipBact_2"/>
</dbReference>
<dbReference type="InterPro" id="IPR050266">
    <property type="entry name" value="AB_hydrolase_sf"/>
</dbReference>
<evidence type="ECO:0000313" key="5">
    <source>
        <dbReference type="EMBL" id="EGJ51029.1"/>
    </source>
</evidence>
<evidence type="ECO:0000259" key="4">
    <source>
        <dbReference type="Pfam" id="PF12146"/>
    </source>
</evidence>
<proteinExistence type="predicted"/>
<dbReference type="AlphaFoldDB" id="F3Z0V1"/>
<feature type="active site" description="Charge relay system" evidence="2">
    <location>
        <position position="194"/>
    </location>
</feature>
<dbReference type="PANTHER" id="PTHR43798">
    <property type="entry name" value="MONOACYLGLYCEROL LIPASE"/>
    <property type="match status" value="1"/>
</dbReference>
<organism evidence="5 6">
    <name type="scientific">Desulfocurvibacter africanus subsp. africanus str. Walvis Bay</name>
    <dbReference type="NCBI Taxonomy" id="690850"/>
    <lineage>
        <taxon>Bacteria</taxon>
        <taxon>Pseudomonadati</taxon>
        <taxon>Thermodesulfobacteriota</taxon>
        <taxon>Desulfovibrionia</taxon>
        <taxon>Desulfovibrionales</taxon>
        <taxon>Desulfovibrionaceae</taxon>
        <taxon>Desulfocurvibacter</taxon>
    </lineage>
</organism>
<name>F3Z0V1_DESAF</name>
<dbReference type="STRING" id="690850.Desaf_2714"/>
<feature type="binding site" evidence="3">
    <location>
        <position position="86"/>
    </location>
    <ligand>
        <name>substrate</name>
    </ligand>
</feature>
<dbReference type="Proteomes" id="UP000007844">
    <property type="component" value="Chromosome"/>
</dbReference>
<dbReference type="GO" id="GO:0016020">
    <property type="term" value="C:membrane"/>
    <property type="evidence" value="ECO:0007669"/>
    <property type="project" value="TreeGrafter"/>
</dbReference>
<sequence length="267" mass="29507">MDIGTREDIACLLLHGFTGEPFEMEPLLEHLLARGIHAEAPLLPGHGKGVAAFATSSFSEWAEASEQAYLELRARFAAVAVVGLSMGGSLALRIGQRHQPAGIVTMAAPVYIYRWFPPEVCDWRLPLVGMLRRVMPMVKTRPPSPESRAIAPWQGIGEVMCLEPLHSLMQGLKPIRRDLGAVRAPLLVLHAPGDRIVPVGNAWDILRRVGSSRRRLEFLPIQERITSRHVLTTHRETRAQVCELVEEFVMSLECNSPAGFCACGQQV</sequence>
<dbReference type="Gene3D" id="3.40.50.1820">
    <property type="entry name" value="alpha/beta hydrolase"/>
    <property type="match status" value="1"/>
</dbReference>
<evidence type="ECO:0000256" key="2">
    <source>
        <dbReference type="PIRSR" id="PIRSR017388-1"/>
    </source>
</evidence>
<dbReference type="eggNOG" id="COG1647">
    <property type="taxonomic scope" value="Bacteria"/>
</dbReference>
<keyword evidence="6" id="KW-1185">Reference proteome</keyword>
<dbReference type="InterPro" id="IPR012354">
    <property type="entry name" value="Esterase_lipase"/>
</dbReference>
<dbReference type="KEGG" id="daf:Desaf_2714"/>
<dbReference type="GO" id="GO:0052689">
    <property type="term" value="F:carboxylic ester hydrolase activity"/>
    <property type="evidence" value="ECO:0007669"/>
    <property type="project" value="InterPro"/>
</dbReference>
<feature type="active site" description="Charge relay system" evidence="2">
    <location>
        <position position="229"/>
    </location>
</feature>
<evidence type="ECO:0000313" key="6">
    <source>
        <dbReference type="Proteomes" id="UP000007844"/>
    </source>
</evidence>
<accession>F3Z0V1</accession>
<keyword evidence="1" id="KW-0378">Hydrolase</keyword>
<dbReference type="InterPro" id="IPR029058">
    <property type="entry name" value="AB_hydrolase_fold"/>
</dbReference>
<gene>
    <name evidence="5" type="ORF">Desaf_2714</name>
</gene>
<dbReference type="SUPFAM" id="SSF53474">
    <property type="entry name" value="alpha/beta-Hydrolases"/>
    <property type="match status" value="1"/>
</dbReference>
<dbReference type="RefSeq" id="WP_014260711.1">
    <property type="nucleotide sequence ID" value="NC_016629.1"/>
</dbReference>
<dbReference type="HOGENOM" id="CLU_076594_0_0_7"/>
<feature type="active site" description="Nucleophile" evidence="2">
    <location>
        <position position="85"/>
    </location>
</feature>
<feature type="domain" description="Serine aminopeptidase S33" evidence="4">
    <location>
        <begin position="10"/>
        <end position="219"/>
    </location>
</feature>
<reference evidence="5 6" key="1">
    <citation type="journal article" date="2011" name="J. Bacteriol.">
        <title>Genome sequence of the mercury-methylating and pleomorphic Desulfovibrio africanus Strain Walvis Bay.</title>
        <authorList>
            <person name="Brown S.D."/>
            <person name="Wall J.D."/>
            <person name="Kucken A.M."/>
            <person name="Gilmour C.C."/>
            <person name="Podar M."/>
            <person name="Brandt C.C."/>
            <person name="Teshima H."/>
            <person name="Detter J.C."/>
            <person name="Han C.S."/>
            <person name="Land M.L."/>
            <person name="Lucas S."/>
            <person name="Han J."/>
            <person name="Pennacchio L."/>
            <person name="Nolan M."/>
            <person name="Pitluck S."/>
            <person name="Woyke T."/>
            <person name="Goodwin L."/>
            <person name="Palumbo A.V."/>
            <person name="Elias D.A."/>
        </authorList>
    </citation>
    <scope>NUCLEOTIDE SEQUENCE [LARGE SCALE GENOMIC DNA]</scope>
    <source>
        <strain evidence="5 6">Walvis Bay</strain>
    </source>
</reference>
<dbReference type="InterPro" id="IPR022742">
    <property type="entry name" value="Hydrolase_4"/>
</dbReference>
<dbReference type="EMBL" id="CP003221">
    <property type="protein sequence ID" value="EGJ51029.1"/>
    <property type="molecule type" value="Genomic_DNA"/>
</dbReference>
<feature type="binding site" evidence="3">
    <location>
        <position position="17"/>
    </location>
    <ligand>
        <name>substrate</name>
    </ligand>
</feature>
<protein>
    <submittedName>
        <fullName evidence="5">Putative carboxylesterase</fullName>
    </submittedName>
</protein>